<comment type="catalytic activity">
    <reaction evidence="1">
        <text>Hydrolysis of an N(4)-(acetyl-beta-D-glucosaminyl)asparagine residue in which the glucosamine residue may be further glycosylated, to yield a (substituted) N-acetyl-beta-D-glucosaminylamine and a peptide containing an aspartate residue.</text>
        <dbReference type="EC" id="3.5.1.52"/>
    </reaction>
</comment>
<dbReference type="FunFam" id="2.20.25.10:FF:000011">
    <property type="entry name" value="peptide-N(4)-(N-acetyl-beta- glucosaminyl)asparagine amidase"/>
    <property type="match status" value="1"/>
</dbReference>
<dbReference type="OrthoDB" id="409136at2759"/>
<dbReference type="SMART" id="SM00460">
    <property type="entry name" value="TGc"/>
    <property type="match status" value="1"/>
</dbReference>
<protein>
    <recommendedName>
        <fullName evidence="6">Peptide-N(4)-(N-acetyl-beta-glucosaminyl)asparagine amidase</fullName>
        <ecNumber evidence="5">3.5.1.52</ecNumber>
    </recommendedName>
    <alternativeName>
        <fullName evidence="10">Peptide:N-glycanase</fullName>
    </alternativeName>
</protein>
<comment type="similarity">
    <text evidence="4">Belongs to the transglutaminase-like superfamily. PNGase family.</text>
</comment>
<accession>W9RI70</accession>
<dbReference type="Gene3D" id="2.20.25.10">
    <property type="match status" value="1"/>
</dbReference>
<dbReference type="GO" id="GO:0046872">
    <property type="term" value="F:metal ion binding"/>
    <property type="evidence" value="ECO:0007669"/>
    <property type="project" value="UniProtKB-KW"/>
</dbReference>
<evidence type="ECO:0000256" key="9">
    <source>
        <dbReference type="ARBA" id="ARBA00022833"/>
    </source>
</evidence>
<dbReference type="Gene3D" id="3.10.620.30">
    <property type="match status" value="1"/>
</dbReference>
<dbReference type="Pfam" id="PF01841">
    <property type="entry name" value="Transglut_core"/>
    <property type="match status" value="1"/>
</dbReference>
<evidence type="ECO:0000256" key="4">
    <source>
        <dbReference type="ARBA" id="ARBA00009390"/>
    </source>
</evidence>
<keyword evidence="9" id="KW-0862">Zinc</keyword>
<organism evidence="12 13">
    <name type="scientific">Morus notabilis</name>
    <dbReference type="NCBI Taxonomy" id="981085"/>
    <lineage>
        <taxon>Eukaryota</taxon>
        <taxon>Viridiplantae</taxon>
        <taxon>Streptophyta</taxon>
        <taxon>Embryophyta</taxon>
        <taxon>Tracheophyta</taxon>
        <taxon>Spermatophyta</taxon>
        <taxon>Magnoliopsida</taxon>
        <taxon>eudicotyledons</taxon>
        <taxon>Gunneridae</taxon>
        <taxon>Pentapetalae</taxon>
        <taxon>rosids</taxon>
        <taxon>fabids</taxon>
        <taxon>Rosales</taxon>
        <taxon>Moraceae</taxon>
        <taxon>Moreae</taxon>
        <taxon>Morus</taxon>
    </lineage>
</organism>
<dbReference type="PANTHER" id="PTHR48440">
    <property type="match status" value="1"/>
</dbReference>
<dbReference type="InterPro" id="IPR002931">
    <property type="entry name" value="Transglutaminase-like"/>
</dbReference>
<dbReference type="InterPro" id="IPR000421">
    <property type="entry name" value="FA58C"/>
</dbReference>
<dbReference type="FunFam" id="2.60.120.260:FF:000110">
    <property type="entry name" value="Peptide-N(4)-(N-acetyl-beta-glucosaminyl)asparagine amidase"/>
    <property type="match status" value="1"/>
</dbReference>
<proteinExistence type="inferred from homology"/>
<evidence type="ECO:0000256" key="5">
    <source>
        <dbReference type="ARBA" id="ARBA00012158"/>
    </source>
</evidence>
<dbReference type="EMBL" id="KE345062">
    <property type="protein sequence ID" value="EXB93247.1"/>
    <property type="molecule type" value="Genomic_DNA"/>
</dbReference>
<comment type="cofactor">
    <cofactor evidence="2">
        <name>Zn(2+)</name>
        <dbReference type="ChEBI" id="CHEBI:29105"/>
    </cofactor>
</comment>
<dbReference type="GO" id="GO:0005737">
    <property type="term" value="C:cytoplasm"/>
    <property type="evidence" value="ECO:0007669"/>
    <property type="project" value="UniProtKB-SubCell"/>
</dbReference>
<evidence type="ECO:0000256" key="3">
    <source>
        <dbReference type="ARBA" id="ARBA00004496"/>
    </source>
</evidence>
<evidence type="ECO:0000313" key="12">
    <source>
        <dbReference type="EMBL" id="EXB93247.1"/>
    </source>
</evidence>
<evidence type="ECO:0000256" key="6">
    <source>
        <dbReference type="ARBA" id="ARBA00018546"/>
    </source>
</evidence>
<dbReference type="eggNOG" id="KOG0909">
    <property type="taxonomic scope" value="Eukaryota"/>
</dbReference>
<name>W9RI70_9ROSA</name>
<keyword evidence="8" id="KW-0479">Metal-binding</keyword>
<comment type="subcellular location">
    <subcellularLocation>
        <location evidence="3">Cytoplasm</location>
    </subcellularLocation>
</comment>
<reference evidence="13" key="1">
    <citation type="submission" date="2013-01" db="EMBL/GenBank/DDBJ databases">
        <title>Draft Genome Sequence of a Mulberry Tree, Morus notabilis C.K. Schneid.</title>
        <authorList>
            <person name="He N."/>
            <person name="Zhao S."/>
        </authorList>
    </citation>
    <scope>NUCLEOTIDE SEQUENCE</scope>
</reference>
<dbReference type="InterPro" id="IPR038765">
    <property type="entry name" value="Papain-like_cys_pep_sf"/>
</dbReference>
<dbReference type="PROSITE" id="PS50022">
    <property type="entry name" value="FA58C_3"/>
    <property type="match status" value="1"/>
</dbReference>
<dbReference type="Gene3D" id="2.60.120.260">
    <property type="entry name" value="Galactose-binding domain-like"/>
    <property type="match status" value="1"/>
</dbReference>
<evidence type="ECO:0000256" key="1">
    <source>
        <dbReference type="ARBA" id="ARBA00001650"/>
    </source>
</evidence>
<dbReference type="SUPFAM" id="SSF49785">
    <property type="entry name" value="Galactose-binding domain-like"/>
    <property type="match status" value="1"/>
</dbReference>
<evidence type="ECO:0000256" key="2">
    <source>
        <dbReference type="ARBA" id="ARBA00001947"/>
    </source>
</evidence>
<dbReference type="PANTHER" id="PTHR48440:SF1">
    <property type="entry name" value="PAW DOMAIN-CONTAINING PROTEIN"/>
    <property type="match status" value="1"/>
</dbReference>
<dbReference type="AlphaFoldDB" id="W9RI70"/>
<dbReference type="EC" id="3.5.1.52" evidence="5"/>
<evidence type="ECO:0000313" key="13">
    <source>
        <dbReference type="Proteomes" id="UP000030645"/>
    </source>
</evidence>
<keyword evidence="7" id="KW-0963">Cytoplasm</keyword>
<evidence type="ECO:0000256" key="8">
    <source>
        <dbReference type="ARBA" id="ARBA00022723"/>
    </source>
</evidence>
<evidence type="ECO:0000259" key="11">
    <source>
        <dbReference type="PROSITE" id="PS50022"/>
    </source>
</evidence>
<dbReference type="Proteomes" id="UP000030645">
    <property type="component" value="Unassembled WGS sequence"/>
</dbReference>
<dbReference type="STRING" id="981085.W9RI70"/>
<evidence type="ECO:0000256" key="10">
    <source>
        <dbReference type="ARBA" id="ARBA00032901"/>
    </source>
</evidence>
<feature type="domain" description="F5/8 type C" evidence="11">
    <location>
        <begin position="560"/>
        <end position="716"/>
    </location>
</feature>
<dbReference type="KEGG" id="mnt:21407325"/>
<evidence type="ECO:0000256" key="7">
    <source>
        <dbReference type="ARBA" id="ARBA00022490"/>
    </source>
</evidence>
<dbReference type="SUPFAM" id="SSF54001">
    <property type="entry name" value="Cysteine proteinases"/>
    <property type="match status" value="1"/>
</dbReference>
<dbReference type="GO" id="GO:0000224">
    <property type="term" value="F:peptide-N4-(N-acetyl-beta-glucosaminyl)asparagine amidase activity"/>
    <property type="evidence" value="ECO:0007669"/>
    <property type="project" value="UniProtKB-EC"/>
</dbReference>
<dbReference type="InterPro" id="IPR008979">
    <property type="entry name" value="Galactose-bd-like_sf"/>
</dbReference>
<gene>
    <name evidence="12" type="ORF">L484_024591</name>
</gene>
<sequence>MVGRKFQVCHNDSNFDVDYDTDDGLEVFKFQLFSLFSVLPENQKIIGADDDRTVFTDSDLLSVSDKLRLVSIDDEVKEQENHGSSSAEFLKSDEELARLLQAEEDALLFQRLVVAEDNGQFEGRVRPYIDQVRLYEDPERQEAARKTVPKEELEEKALVSLAKEGNSKPSKEEQDHAFLLQLLFWFKQSFSWVNAPPCDGCKNTTINQGMGVALPSEIRFGGSRVEIYRCNSCSTITRFPRYNDPLKLVETRRGRCGEWANCFTLYCRAFGYESRLILDFTDHVWTECFSPFLGRWMHLDPCEGVYDKPLLYEQGWNKKLNYVIAIAKDGVCDVTKRYTRKWHEVLSRRKIITESALSSVLIKITKECRSGFTSQVLSALEDRNERERQALERDLHSKDDASISLPGRQSGDKEWRKLRSELGSDSLSCSSCPVRVCIDEHVSRIYDAFLPLLSYFVKEELARSRALEVLGILKGILLDLQKSPFRSRRTSLESGSNTSQSFVHQLLPSFDELLNALSLSKVDTDGRIDICLAGNPVHTSLALPVALDAADDTIRNLKSCGNLSKDSLSLPLLKSNRIHSGSVLASGEEIPFGIATSAFDGIRTTKWEEPNGARGCWIIYKLSDNQKHKLVAYELMSANDAPERDPMDWVLEGSDDGGSSWHILDKQTSQKFDGRFQRRTYKVASSCLPSNAFRFRFLAVRDVHSTSRLQIGSIDLYV</sequence>
<keyword evidence="13" id="KW-1185">Reference proteome</keyword>